<dbReference type="InterPro" id="IPR046887">
    <property type="entry name" value="RsmE_PUA-like"/>
</dbReference>
<evidence type="ECO:0000256" key="5">
    <source>
        <dbReference type="ARBA" id="ARBA00022490"/>
    </source>
</evidence>
<comment type="similarity">
    <text evidence="2 12">Belongs to the RNA methyltransferase RsmE family.</text>
</comment>
<keyword evidence="16" id="KW-1185">Reference proteome</keyword>
<dbReference type="SUPFAM" id="SSF75217">
    <property type="entry name" value="alpha/beta knot"/>
    <property type="match status" value="1"/>
</dbReference>
<sequence>MNRFFTSQTLQANRAVALEASIQKHAISVLRLREGDQIELVGPDAQPYLATILSSAPLHVQIDTPIARPTELPVQVRLICGVPKGDKADLIVQKATELGAATISFFNSQWATAKWAPNRVAKKLSRLQAIAQGAAEQSHRCVVPAVDVVTLNEMTKLQADAKLIAYEESAKAGETAGLVKAIATRPHTLIAVFGPEGGLSPAEVSTLQDAGFLPVGLGPRILRTETAPLYLLSAVSVLSELQGEKNE</sequence>
<evidence type="ECO:0000256" key="7">
    <source>
        <dbReference type="ARBA" id="ARBA00022603"/>
    </source>
</evidence>
<dbReference type="Pfam" id="PF04452">
    <property type="entry name" value="Methyltrans_RNA"/>
    <property type="match status" value="1"/>
</dbReference>
<dbReference type="Proteomes" id="UP001597212">
    <property type="component" value="Unassembled WGS sequence"/>
</dbReference>
<gene>
    <name evidence="15" type="ORF">ACFQ5K_04290</name>
</gene>
<comment type="caution">
    <text evidence="15">The sequence shown here is derived from an EMBL/GenBank/DDBJ whole genome shotgun (WGS) entry which is preliminary data.</text>
</comment>
<evidence type="ECO:0000256" key="4">
    <source>
        <dbReference type="ARBA" id="ARBA00013673"/>
    </source>
</evidence>
<dbReference type="EC" id="2.1.1.193" evidence="3 12"/>
<dbReference type="InterPro" id="IPR006700">
    <property type="entry name" value="RsmE"/>
</dbReference>
<evidence type="ECO:0000256" key="11">
    <source>
        <dbReference type="ARBA" id="ARBA00047944"/>
    </source>
</evidence>
<keyword evidence="9 12" id="KW-0949">S-adenosyl-L-methionine</keyword>
<evidence type="ECO:0000256" key="1">
    <source>
        <dbReference type="ARBA" id="ARBA00004496"/>
    </source>
</evidence>
<dbReference type="GO" id="GO:0008168">
    <property type="term" value="F:methyltransferase activity"/>
    <property type="evidence" value="ECO:0007669"/>
    <property type="project" value="UniProtKB-KW"/>
</dbReference>
<dbReference type="PIRSF" id="PIRSF015601">
    <property type="entry name" value="MTase_slr0722"/>
    <property type="match status" value="1"/>
</dbReference>
<comment type="subcellular location">
    <subcellularLocation>
        <location evidence="1 12">Cytoplasm</location>
    </subcellularLocation>
</comment>
<evidence type="ECO:0000256" key="6">
    <source>
        <dbReference type="ARBA" id="ARBA00022552"/>
    </source>
</evidence>
<feature type="domain" description="Ribosomal RNA small subunit methyltransferase E methyltransferase" evidence="13">
    <location>
        <begin position="71"/>
        <end position="235"/>
    </location>
</feature>
<dbReference type="EMBL" id="JBHTOK010000019">
    <property type="protein sequence ID" value="MFD1440610.1"/>
    <property type="molecule type" value="Genomic_DNA"/>
</dbReference>
<evidence type="ECO:0000313" key="16">
    <source>
        <dbReference type="Proteomes" id="UP001597212"/>
    </source>
</evidence>
<dbReference type="NCBIfam" id="TIGR00046">
    <property type="entry name" value="RsmE family RNA methyltransferase"/>
    <property type="match status" value="1"/>
</dbReference>
<dbReference type="RefSeq" id="WP_125754568.1">
    <property type="nucleotide sequence ID" value="NZ_JBHTOK010000019.1"/>
</dbReference>
<keyword evidence="7 12" id="KW-0489">Methyltransferase</keyword>
<dbReference type="PANTHER" id="PTHR30027">
    <property type="entry name" value="RIBOSOMAL RNA SMALL SUBUNIT METHYLTRANSFERASE E"/>
    <property type="match status" value="1"/>
</dbReference>
<evidence type="ECO:0000256" key="10">
    <source>
        <dbReference type="ARBA" id="ARBA00025699"/>
    </source>
</evidence>
<feature type="domain" description="Ribosomal RNA small subunit methyltransferase E PUA-like" evidence="14">
    <location>
        <begin position="21"/>
        <end position="61"/>
    </location>
</feature>
<dbReference type="InterPro" id="IPR046886">
    <property type="entry name" value="RsmE_MTase_dom"/>
</dbReference>
<proteinExistence type="inferred from homology"/>
<evidence type="ECO:0000256" key="2">
    <source>
        <dbReference type="ARBA" id="ARBA00005528"/>
    </source>
</evidence>
<name>A0ABW4CVW1_9LACO</name>
<dbReference type="InterPro" id="IPR029028">
    <property type="entry name" value="Alpha/beta_knot_MTases"/>
</dbReference>
<keyword evidence="6 12" id="KW-0698">rRNA processing</keyword>
<dbReference type="InterPro" id="IPR029026">
    <property type="entry name" value="tRNA_m1G_MTases_N"/>
</dbReference>
<dbReference type="SUPFAM" id="SSF88697">
    <property type="entry name" value="PUA domain-like"/>
    <property type="match status" value="1"/>
</dbReference>
<dbReference type="CDD" id="cd18084">
    <property type="entry name" value="RsmE-like"/>
    <property type="match status" value="1"/>
</dbReference>
<evidence type="ECO:0000259" key="13">
    <source>
        <dbReference type="Pfam" id="PF04452"/>
    </source>
</evidence>
<evidence type="ECO:0000256" key="9">
    <source>
        <dbReference type="ARBA" id="ARBA00022691"/>
    </source>
</evidence>
<comment type="function">
    <text evidence="10 12">Specifically methylates the N3 position of the uracil ring of uridine 1498 (m3U1498) in 16S rRNA. Acts on the fully assembled 30S ribosomal subunit.</text>
</comment>
<evidence type="ECO:0000259" key="14">
    <source>
        <dbReference type="Pfam" id="PF20260"/>
    </source>
</evidence>
<dbReference type="InterPro" id="IPR015947">
    <property type="entry name" value="PUA-like_sf"/>
</dbReference>
<comment type="catalytic activity">
    <reaction evidence="11 12">
        <text>uridine(1498) in 16S rRNA + S-adenosyl-L-methionine = N(3)-methyluridine(1498) in 16S rRNA + S-adenosyl-L-homocysteine + H(+)</text>
        <dbReference type="Rhea" id="RHEA:42920"/>
        <dbReference type="Rhea" id="RHEA-COMP:10283"/>
        <dbReference type="Rhea" id="RHEA-COMP:10284"/>
        <dbReference type="ChEBI" id="CHEBI:15378"/>
        <dbReference type="ChEBI" id="CHEBI:57856"/>
        <dbReference type="ChEBI" id="CHEBI:59789"/>
        <dbReference type="ChEBI" id="CHEBI:65315"/>
        <dbReference type="ChEBI" id="CHEBI:74502"/>
        <dbReference type="EC" id="2.1.1.193"/>
    </reaction>
</comment>
<keyword evidence="5 12" id="KW-0963">Cytoplasm</keyword>
<evidence type="ECO:0000313" key="15">
    <source>
        <dbReference type="EMBL" id="MFD1440610.1"/>
    </source>
</evidence>
<dbReference type="GO" id="GO:0032259">
    <property type="term" value="P:methylation"/>
    <property type="evidence" value="ECO:0007669"/>
    <property type="project" value="UniProtKB-KW"/>
</dbReference>
<evidence type="ECO:0000256" key="3">
    <source>
        <dbReference type="ARBA" id="ARBA00012328"/>
    </source>
</evidence>
<protein>
    <recommendedName>
        <fullName evidence="4 12">Ribosomal RNA small subunit methyltransferase E</fullName>
        <ecNumber evidence="3 12">2.1.1.193</ecNumber>
    </recommendedName>
</protein>
<dbReference type="PANTHER" id="PTHR30027:SF3">
    <property type="entry name" value="16S RRNA (URACIL(1498)-N(3))-METHYLTRANSFERASE"/>
    <property type="match status" value="1"/>
</dbReference>
<dbReference type="Pfam" id="PF20260">
    <property type="entry name" value="PUA_4"/>
    <property type="match status" value="1"/>
</dbReference>
<keyword evidence="8 12" id="KW-0808">Transferase</keyword>
<reference evidence="16" key="1">
    <citation type="journal article" date="2019" name="Int. J. Syst. Evol. Microbiol.">
        <title>The Global Catalogue of Microorganisms (GCM) 10K type strain sequencing project: providing services to taxonomists for standard genome sequencing and annotation.</title>
        <authorList>
            <consortium name="The Broad Institute Genomics Platform"/>
            <consortium name="The Broad Institute Genome Sequencing Center for Infectious Disease"/>
            <person name="Wu L."/>
            <person name="Ma J."/>
        </authorList>
    </citation>
    <scope>NUCLEOTIDE SEQUENCE [LARGE SCALE GENOMIC DNA]</scope>
    <source>
        <strain evidence="16">CCM 8912</strain>
    </source>
</reference>
<evidence type="ECO:0000256" key="12">
    <source>
        <dbReference type="PIRNR" id="PIRNR015601"/>
    </source>
</evidence>
<organism evidence="15 16">
    <name type="scientific">Lacticaseibacillus hegangensis</name>
    <dbReference type="NCBI Taxonomy" id="2486010"/>
    <lineage>
        <taxon>Bacteria</taxon>
        <taxon>Bacillati</taxon>
        <taxon>Bacillota</taxon>
        <taxon>Bacilli</taxon>
        <taxon>Lactobacillales</taxon>
        <taxon>Lactobacillaceae</taxon>
        <taxon>Lacticaseibacillus</taxon>
    </lineage>
</organism>
<evidence type="ECO:0000256" key="8">
    <source>
        <dbReference type="ARBA" id="ARBA00022679"/>
    </source>
</evidence>
<dbReference type="Gene3D" id="3.40.1280.10">
    <property type="match status" value="1"/>
</dbReference>
<accession>A0ABW4CVW1</accession>